<dbReference type="EMBL" id="CP071880">
    <property type="protein sequence ID" value="QTE47492.1"/>
    <property type="molecule type" value="Genomic_DNA"/>
</dbReference>
<organism evidence="1 3">
    <name type="scientific">Mucilaginibacter rubeus</name>
    <dbReference type="NCBI Taxonomy" id="2027860"/>
    <lineage>
        <taxon>Bacteria</taxon>
        <taxon>Pseudomonadati</taxon>
        <taxon>Bacteroidota</taxon>
        <taxon>Sphingobacteriia</taxon>
        <taxon>Sphingobacteriales</taxon>
        <taxon>Sphingobacteriaceae</taxon>
        <taxon>Mucilaginibacter</taxon>
    </lineage>
</organism>
<dbReference type="EMBL" id="CP043451">
    <property type="protein sequence ID" value="QEM03733.1"/>
    <property type="molecule type" value="Genomic_DNA"/>
</dbReference>
<proteinExistence type="predicted"/>
<dbReference type="Proteomes" id="UP000250557">
    <property type="component" value="Chromosome"/>
</dbReference>
<name>A0AAE6JDQ6_9SPHI</name>
<evidence type="ECO:0000313" key="2">
    <source>
        <dbReference type="EMBL" id="QTE47492.1"/>
    </source>
</evidence>
<evidence type="ECO:0000313" key="1">
    <source>
        <dbReference type="EMBL" id="QEM03733.1"/>
    </source>
</evidence>
<evidence type="ECO:0000313" key="3">
    <source>
        <dbReference type="Proteomes" id="UP000250557"/>
    </source>
</evidence>
<evidence type="ECO:0008006" key="5">
    <source>
        <dbReference type="Google" id="ProtNLM"/>
    </source>
</evidence>
<gene>
    <name evidence="1" type="ORF">DIU31_009485</name>
    <name evidence="2" type="ORF">J3L21_18150</name>
</gene>
<reference evidence="2 4" key="2">
    <citation type="submission" date="2021-03" db="EMBL/GenBank/DDBJ databases">
        <title>Mucilaginibacter strains isolated from gold and copper mining confer multi heavy-metal resistance.</title>
        <authorList>
            <person name="Li Y."/>
        </authorList>
    </citation>
    <scope>NUCLEOTIDE SEQUENCE [LARGE SCALE GENOMIC DNA]</scope>
    <source>
        <strain evidence="2 4">P2-4</strain>
    </source>
</reference>
<dbReference type="AlphaFoldDB" id="A0AAE6JDQ6"/>
<accession>A0AAE6JDQ6</accession>
<protein>
    <recommendedName>
        <fullName evidence="5">CHAT domain-containing protein</fullName>
    </recommendedName>
</protein>
<reference evidence="1 3" key="1">
    <citation type="submission" date="2019-08" db="EMBL/GenBank/DDBJ databases">
        <title>Comparative genome analysis confer to the adaptation heavy metal polluted environment.</title>
        <authorList>
            <person name="Li Y."/>
        </authorList>
    </citation>
    <scope>NUCLEOTIDE SEQUENCE [LARGE SCALE GENOMIC DNA]</scope>
    <source>
        <strain evidence="1 3">P2</strain>
    </source>
</reference>
<dbReference type="RefSeq" id="WP_112652432.1">
    <property type="nucleotide sequence ID" value="NZ_CP043451.1"/>
</dbReference>
<keyword evidence="4" id="KW-1185">Reference proteome</keyword>
<dbReference type="Proteomes" id="UP000663940">
    <property type="component" value="Chromosome"/>
</dbReference>
<evidence type="ECO:0000313" key="4">
    <source>
        <dbReference type="Proteomes" id="UP000663940"/>
    </source>
</evidence>
<sequence length="206" mass="23555">MNLLTTVYGVYIIESLNDGDYFDGENLNGILTVAKIPVIYRYALSVSSLKELLQDFKRSKFRYLYLSCHADEDGIEINGEAISYRELQHMSGNMKDVRIFMSACKGVNRPFAKLMIGKSKILSLIGSPDDIDQDKAAVFWPAFFYIMKESDEKKMVRSNISITLKKLINLFDLPINYYSKITGDPKHMRQLKIRTGKSTDNKKIAI</sequence>